<organism evidence="1 3">
    <name type="scientific">Aliidiomarina maris</name>
    <dbReference type="NCBI Taxonomy" id="531312"/>
    <lineage>
        <taxon>Bacteria</taxon>
        <taxon>Pseudomonadati</taxon>
        <taxon>Pseudomonadota</taxon>
        <taxon>Gammaproteobacteria</taxon>
        <taxon>Alteromonadales</taxon>
        <taxon>Idiomarinaceae</taxon>
        <taxon>Aliidiomarina</taxon>
    </lineage>
</organism>
<reference evidence="1 3" key="2">
    <citation type="submission" date="2018-06" db="EMBL/GenBank/DDBJ databases">
        <title>Genomic Encyclopedia of Type Strains, Phase III (KMG-III): the genomes of soil and plant-associated and newly described type strains.</title>
        <authorList>
            <person name="Whitman W."/>
        </authorList>
    </citation>
    <scope>NUCLEOTIDE SEQUENCE [LARGE SCALE GENOMIC DNA]</scope>
    <source>
        <strain evidence="1 3">CGMCC 1.15366</strain>
    </source>
</reference>
<dbReference type="RefSeq" id="WP_111568166.1">
    <property type="nucleotide sequence ID" value="NZ_PIPK01000001.1"/>
</dbReference>
<keyword evidence="4" id="KW-1185">Reference proteome</keyword>
<dbReference type="AlphaFoldDB" id="A0A327X4W4"/>
<reference evidence="2 4" key="1">
    <citation type="journal article" date="2018" name="Front. Microbiol.">
        <title>Genome-Based Analysis Reveals the Taxonomy and Diversity of the Family Idiomarinaceae.</title>
        <authorList>
            <person name="Liu Y."/>
            <person name="Lai Q."/>
            <person name="Shao Z."/>
        </authorList>
    </citation>
    <scope>NUCLEOTIDE SEQUENCE [LARGE SCALE GENOMIC DNA]</scope>
    <source>
        <strain evidence="2 4">CF12-14</strain>
    </source>
</reference>
<evidence type="ECO:0000313" key="4">
    <source>
        <dbReference type="Proteomes" id="UP000287865"/>
    </source>
</evidence>
<comment type="caution">
    <text evidence="1">The sequence shown here is derived from an EMBL/GenBank/DDBJ whole genome shotgun (WGS) entry which is preliminary data.</text>
</comment>
<name>A0A327X4W4_9GAMM</name>
<sequence>MLTQLVVKAITGYQRSGGSRRWFGITCCYQPTCSQYTLEAIRNVGLWRGAKAGWHRIRRCRHGDSFCYCVEPWQGVTHQSKAKHGDQSGC</sequence>
<dbReference type="OrthoDB" id="9156153at2"/>
<proteinExistence type="predicted"/>
<dbReference type="Proteomes" id="UP000287865">
    <property type="component" value="Unassembled WGS sequence"/>
</dbReference>
<dbReference type="Pfam" id="PF01809">
    <property type="entry name" value="YidD"/>
    <property type="match status" value="1"/>
</dbReference>
<gene>
    <name evidence="1" type="ORF">B0I24_101313</name>
    <name evidence="2" type="ORF">CWE07_01505</name>
</gene>
<evidence type="ECO:0000313" key="2">
    <source>
        <dbReference type="EMBL" id="RUO28511.1"/>
    </source>
</evidence>
<dbReference type="EMBL" id="PIPK01000001">
    <property type="protein sequence ID" value="RUO28511.1"/>
    <property type="molecule type" value="Genomic_DNA"/>
</dbReference>
<dbReference type="Proteomes" id="UP000249203">
    <property type="component" value="Unassembled WGS sequence"/>
</dbReference>
<accession>A0A327X4W4</accession>
<evidence type="ECO:0000313" key="1">
    <source>
        <dbReference type="EMBL" id="RAK01689.1"/>
    </source>
</evidence>
<dbReference type="InterPro" id="IPR002696">
    <property type="entry name" value="Membr_insert_effic_factor_YidD"/>
</dbReference>
<dbReference type="SMART" id="SM01234">
    <property type="entry name" value="Haemolytic"/>
    <property type="match status" value="1"/>
</dbReference>
<dbReference type="EMBL" id="QLMD01000001">
    <property type="protein sequence ID" value="RAK01689.1"/>
    <property type="molecule type" value="Genomic_DNA"/>
</dbReference>
<evidence type="ECO:0000313" key="3">
    <source>
        <dbReference type="Proteomes" id="UP000249203"/>
    </source>
</evidence>
<protein>
    <submittedName>
        <fullName evidence="2">Membrane protein insertion efficiency factor YidD</fullName>
    </submittedName>
</protein>
<dbReference type="NCBIfam" id="TIGR00278">
    <property type="entry name" value="membrane protein insertion efficiency factor YidD"/>
    <property type="match status" value="1"/>
</dbReference>